<feature type="transmembrane region" description="Helical" evidence="6">
    <location>
        <begin position="213"/>
        <end position="234"/>
    </location>
</feature>
<dbReference type="EMBL" id="JAUSWH010000012">
    <property type="protein sequence ID" value="MDQ0457103.1"/>
    <property type="molecule type" value="Genomic_DNA"/>
</dbReference>
<feature type="transmembrane region" description="Helical" evidence="6">
    <location>
        <begin position="121"/>
        <end position="141"/>
    </location>
</feature>
<keyword evidence="3 6" id="KW-0812">Transmembrane</keyword>
<proteinExistence type="predicted"/>
<dbReference type="InterPro" id="IPR037185">
    <property type="entry name" value="EmrE-like"/>
</dbReference>
<feature type="transmembrane region" description="Helical" evidence="6">
    <location>
        <begin position="183"/>
        <end position="201"/>
    </location>
</feature>
<accession>A0ABU0IHK1</accession>
<feature type="domain" description="EamA" evidence="7">
    <location>
        <begin position="5"/>
        <end position="137"/>
    </location>
</feature>
<comment type="subcellular location">
    <subcellularLocation>
        <location evidence="1">Cell membrane</location>
        <topology evidence="1">Multi-pass membrane protein</topology>
    </subcellularLocation>
</comment>
<feature type="transmembrane region" description="Helical" evidence="6">
    <location>
        <begin position="246"/>
        <end position="265"/>
    </location>
</feature>
<protein>
    <submittedName>
        <fullName evidence="8">Drug/metabolite transporter (DMT)-like permease</fullName>
    </submittedName>
</protein>
<evidence type="ECO:0000256" key="2">
    <source>
        <dbReference type="ARBA" id="ARBA00022475"/>
    </source>
</evidence>
<dbReference type="InterPro" id="IPR000620">
    <property type="entry name" value="EamA_dom"/>
</dbReference>
<sequence length="295" mass="31538">MPARAYAYLILTTLLWGGNAVAGKLAVGHVSPMFLNLVRWMLAFLAVLAVSLPQIRADWPLLRRHWLLLLALGAIGFTAFNGFLYSAVQYTSVVNAVIEQGGVPVVIFLLNFLLFRVPVSALQIIGFSISFVGVAITAGHGDLKSLLSLTLNFGDLLMLLGVLCYSVYTVALRFKPPVHWKSLMAATALGAILAGIPLLVFEAAAGRMVTPDGFGLLLILYTGLLPALVSQILYIRGVDIIGPNRAGLFVNLVPVFGTILSVLLVGEDLHLFHVVALTLVLGGIAIAELGKGRRT</sequence>
<name>A0ABU0IHK1_9HYPH</name>
<keyword evidence="5 6" id="KW-0472">Membrane</keyword>
<dbReference type="Pfam" id="PF00892">
    <property type="entry name" value="EamA"/>
    <property type="match status" value="2"/>
</dbReference>
<evidence type="ECO:0000256" key="3">
    <source>
        <dbReference type="ARBA" id="ARBA00022692"/>
    </source>
</evidence>
<dbReference type="SUPFAM" id="SSF103481">
    <property type="entry name" value="Multidrug resistance efflux transporter EmrE"/>
    <property type="match status" value="2"/>
</dbReference>
<evidence type="ECO:0000256" key="6">
    <source>
        <dbReference type="SAM" id="Phobius"/>
    </source>
</evidence>
<keyword evidence="4 6" id="KW-1133">Transmembrane helix</keyword>
<dbReference type="InterPro" id="IPR050638">
    <property type="entry name" value="AA-Vitamin_Transporters"/>
</dbReference>
<evidence type="ECO:0000256" key="1">
    <source>
        <dbReference type="ARBA" id="ARBA00004651"/>
    </source>
</evidence>
<dbReference type="Proteomes" id="UP001235269">
    <property type="component" value="Unassembled WGS sequence"/>
</dbReference>
<organism evidence="8 9">
    <name type="scientific">Rhizobium paknamense</name>
    <dbReference type="NCBI Taxonomy" id="1206817"/>
    <lineage>
        <taxon>Bacteria</taxon>
        <taxon>Pseudomonadati</taxon>
        <taxon>Pseudomonadota</taxon>
        <taxon>Alphaproteobacteria</taxon>
        <taxon>Hyphomicrobiales</taxon>
        <taxon>Rhizobiaceae</taxon>
        <taxon>Rhizobium/Agrobacterium group</taxon>
        <taxon>Rhizobium</taxon>
    </lineage>
</organism>
<evidence type="ECO:0000313" key="8">
    <source>
        <dbReference type="EMBL" id="MDQ0457103.1"/>
    </source>
</evidence>
<feature type="domain" description="EamA" evidence="7">
    <location>
        <begin position="153"/>
        <end position="286"/>
    </location>
</feature>
<gene>
    <name evidence="8" type="ORF">QO005_003450</name>
</gene>
<feature type="transmembrane region" description="Helical" evidence="6">
    <location>
        <begin position="271"/>
        <end position="290"/>
    </location>
</feature>
<evidence type="ECO:0000256" key="4">
    <source>
        <dbReference type="ARBA" id="ARBA00022989"/>
    </source>
</evidence>
<keyword evidence="9" id="KW-1185">Reference proteome</keyword>
<keyword evidence="2" id="KW-1003">Cell membrane</keyword>
<evidence type="ECO:0000259" key="7">
    <source>
        <dbReference type="Pfam" id="PF00892"/>
    </source>
</evidence>
<reference evidence="8 9" key="1">
    <citation type="submission" date="2023-07" db="EMBL/GenBank/DDBJ databases">
        <title>Genomic Encyclopedia of Type Strains, Phase IV (KMG-IV): sequencing the most valuable type-strain genomes for metagenomic binning, comparative biology and taxonomic classification.</title>
        <authorList>
            <person name="Goeker M."/>
        </authorList>
    </citation>
    <scope>NUCLEOTIDE SEQUENCE [LARGE SCALE GENOMIC DNA]</scope>
    <source>
        <strain evidence="8 9">DSM 100301</strain>
    </source>
</reference>
<evidence type="ECO:0000256" key="5">
    <source>
        <dbReference type="ARBA" id="ARBA00023136"/>
    </source>
</evidence>
<dbReference type="PANTHER" id="PTHR32322">
    <property type="entry name" value="INNER MEMBRANE TRANSPORTER"/>
    <property type="match status" value="1"/>
</dbReference>
<feature type="transmembrane region" description="Helical" evidence="6">
    <location>
        <begin position="67"/>
        <end position="87"/>
    </location>
</feature>
<feature type="transmembrane region" description="Helical" evidence="6">
    <location>
        <begin position="153"/>
        <end position="171"/>
    </location>
</feature>
<comment type="caution">
    <text evidence="8">The sequence shown here is derived from an EMBL/GenBank/DDBJ whole genome shotgun (WGS) entry which is preliminary data.</text>
</comment>
<feature type="transmembrane region" description="Helical" evidence="6">
    <location>
        <begin position="93"/>
        <end position="114"/>
    </location>
</feature>
<evidence type="ECO:0000313" key="9">
    <source>
        <dbReference type="Proteomes" id="UP001235269"/>
    </source>
</evidence>
<dbReference type="RefSeq" id="WP_307159286.1">
    <property type="nucleotide sequence ID" value="NZ_JAUSWH010000012.1"/>
</dbReference>
<dbReference type="PANTHER" id="PTHR32322:SF18">
    <property type="entry name" value="S-ADENOSYLMETHIONINE_S-ADENOSYLHOMOCYSTEINE TRANSPORTER"/>
    <property type="match status" value="1"/>
</dbReference>
<feature type="transmembrane region" description="Helical" evidence="6">
    <location>
        <begin position="38"/>
        <end position="55"/>
    </location>
</feature>